<accession>A0AAU9JF25</accession>
<feature type="coiled-coil region" evidence="1">
    <location>
        <begin position="4"/>
        <end position="31"/>
    </location>
</feature>
<dbReference type="EMBL" id="CAJZBQ010000032">
    <property type="protein sequence ID" value="CAG9322679.1"/>
    <property type="molecule type" value="Genomic_DNA"/>
</dbReference>
<gene>
    <name evidence="3" type="ORF">BSTOLATCC_MIC31797</name>
</gene>
<sequence length="543" mass="63238">MRGVKIFNASYNQLEEKLALVKTEHQKKDAEISFMNQCATKIQKIARGYLTRKQYDNEIIMFKERAIKVWMNSLQSTSDFCVYSVGVMPEISARKIQKCARKFLFLQKIKRLKKVYETMLEEKLKRIYGIIGTGLMYMKSRMIINGLKFEIYKAARLKEICEKLALLKIKKIYRENKLSFKVIKYRMRKYKRKLKFNQKSPNKSRDPSIDDKIAQQIVTVIEDHELTKVPSVASSFISTPKDGLLGETMLSSQGNIEFFDEINQEVDEIADESSEDDSVIQRRKEKERKEKIKKGFISYKIPKSKPQQNLLPFLYQKDLMESTRPITHHFMSTRATVTRMSESVPLRYVPKKEPPLKLPKTLETRYSSPKNAKRSDSRSKSPSYLRATMSYNLSRWDADMIYPKTEAEVHKKTASGDNKINSPTFTHTQKTQQPYKPQHFDNRPVWRPSTHDNRKHYVVLPLSQTFNKPKKIHRPATNEAPIVNRTQSALNSISEDVPSGQNPGSLSFQAALPEFTQILNHYSSPFYVRLKPQTYKVKGFTKQ</sequence>
<keyword evidence="4" id="KW-1185">Reference proteome</keyword>
<evidence type="ECO:0000256" key="1">
    <source>
        <dbReference type="SAM" id="Coils"/>
    </source>
</evidence>
<organism evidence="3 4">
    <name type="scientific">Blepharisma stoltei</name>
    <dbReference type="NCBI Taxonomy" id="1481888"/>
    <lineage>
        <taxon>Eukaryota</taxon>
        <taxon>Sar</taxon>
        <taxon>Alveolata</taxon>
        <taxon>Ciliophora</taxon>
        <taxon>Postciliodesmatophora</taxon>
        <taxon>Heterotrichea</taxon>
        <taxon>Heterotrichida</taxon>
        <taxon>Blepharismidae</taxon>
        <taxon>Blepharisma</taxon>
    </lineage>
</organism>
<reference evidence="3" key="1">
    <citation type="submission" date="2021-09" db="EMBL/GenBank/DDBJ databases">
        <authorList>
            <consortium name="AG Swart"/>
            <person name="Singh M."/>
            <person name="Singh A."/>
            <person name="Seah K."/>
            <person name="Emmerich C."/>
        </authorList>
    </citation>
    <scope>NUCLEOTIDE SEQUENCE</scope>
    <source>
        <strain evidence="3">ATCC30299</strain>
    </source>
</reference>
<dbReference type="Gene3D" id="1.20.5.190">
    <property type="match status" value="1"/>
</dbReference>
<comment type="caution">
    <text evidence="3">The sequence shown here is derived from an EMBL/GenBank/DDBJ whole genome shotgun (WGS) entry which is preliminary data.</text>
</comment>
<name>A0AAU9JF25_9CILI</name>
<feature type="region of interest" description="Disordered" evidence="2">
    <location>
        <begin position="412"/>
        <end position="443"/>
    </location>
</feature>
<proteinExistence type="predicted"/>
<feature type="compositionally biased region" description="Polar residues" evidence="2">
    <location>
        <begin position="415"/>
        <end position="435"/>
    </location>
</feature>
<dbReference type="PROSITE" id="PS50096">
    <property type="entry name" value="IQ"/>
    <property type="match status" value="1"/>
</dbReference>
<dbReference type="SMART" id="SM00015">
    <property type="entry name" value="IQ"/>
    <property type="match status" value="1"/>
</dbReference>
<dbReference type="AlphaFoldDB" id="A0AAU9JF25"/>
<dbReference type="CDD" id="cd23767">
    <property type="entry name" value="IQCD"/>
    <property type="match status" value="1"/>
</dbReference>
<dbReference type="Proteomes" id="UP001162131">
    <property type="component" value="Unassembled WGS sequence"/>
</dbReference>
<evidence type="ECO:0000313" key="4">
    <source>
        <dbReference type="Proteomes" id="UP001162131"/>
    </source>
</evidence>
<dbReference type="InterPro" id="IPR000048">
    <property type="entry name" value="IQ_motif_EF-hand-BS"/>
</dbReference>
<protein>
    <submittedName>
        <fullName evidence="3">Uncharacterized protein</fullName>
    </submittedName>
</protein>
<feature type="region of interest" description="Disordered" evidence="2">
    <location>
        <begin position="349"/>
        <end position="383"/>
    </location>
</feature>
<evidence type="ECO:0000313" key="3">
    <source>
        <dbReference type="EMBL" id="CAG9322679.1"/>
    </source>
</evidence>
<keyword evidence="1" id="KW-0175">Coiled coil</keyword>
<dbReference type="Pfam" id="PF00612">
    <property type="entry name" value="IQ"/>
    <property type="match status" value="1"/>
</dbReference>
<evidence type="ECO:0000256" key="2">
    <source>
        <dbReference type="SAM" id="MobiDB-lite"/>
    </source>
</evidence>
<feature type="compositionally biased region" description="Basic and acidic residues" evidence="2">
    <location>
        <begin position="350"/>
        <end position="363"/>
    </location>
</feature>